<dbReference type="PANTHER" id="PTHR10039">
    <property type="entry name" value="AMELOGENIN"/>
    <property type="match status" value="1"/>
</dbReference>
<comment type="caution">
    <text evidence="4">The sequence shown here is derived from an EMBL/GenBank/DDBJ whole genome shotgun (WGS) entry which is preliminary data.</text>
</comment>
<dbReference type="EMBL" id="WTXG01000176">
    <property type="protein sequence ID" value="KAI0291081.1"/>
    <property type="molecule type" value="Genomic_DNA"/>
</dbReference>
<dbReference type="Gene3D" id="1.10.287.950">
    <property type="entry name" value="Methyl-accepting chemotaxis protein"/>
    <property type="match status" value="1"/>
</dbReference>
<keyword evidence="1" id="KW-0677">Repeat</keyword>
<accession>A0AAD4LUE9</accession>
<dbReference type="Proteomes" id="UP001203297">
    <property type="component" value="Unassembled WGS sequence"/>
</dbReference>
<evidence type="ECO:0000259" key="3">
    <source>
        <dbReference type="Pfam" id="PF24883"/>
    </source>
</evidence>
<dbReference type="PANTHER" id="PTHR10039:SF17">
    <property type="entry name" value="FUNGAL STAND N-TERMINAL GOODBYE DOMAIN-CONTAINING PROTEIN-RELATED"/>
    <property type="match status" value="1"/>
</dbReference>
<evidence type="ECO:0008006" key="6">
    <source>
        <dbReference type="Google" id="ProtNLM"/>
    </source>
</evidence>
<gene>
    <name evidence="4" type="ORF">B0F90DRAFT_1920782</name>
</gene>
<organism evidence="4 5">
    <name type="scientific">Multifurca ochricompacta</name>
    <dbReference type="NCBI Taxonomy" id="376703"/>
    <lineage>
        <taxon>Eukaryota</taxon>
        <taxon>Fungi</taxon>
        <taxon>Dikarya</taxon>
        <taxon>Basidiomycota</taxon>
        <taxon>Agaricomycotina</taxon>
        <taxon>Agaricomycetes</taxon>
        <taxon>Russulales</taxon>
        <taxon>Russulaceae</taxon>
        <taxon>Multifurca</taxon>
    </lineage>
</organism>
<evidence type="ECO:0000313" key="4">
    <source>
        <dbReference type="EMBL" id="KAI0291081.1"/>
    </source>
</evidence>
<proteinExistence type="predicted"/>
<dbReference type="InterPro" id="IPR056884">
    <property type="entry name" value="NPHP3-like_N"/>
</dbReference>
<name>A0AAD4LUE9_9AGAM</name>
<dbReference type="SUPFAM" id="SSF58104">
    <property type="entry name" value="Methyl-accepting chemotaxis protein (MCP) signaling domain"/>
    <property type="match status" value="1"/>
</dbReference>
<keyword evidence="5" id="KW-1185">Reference proteome</keyword>
<dbReference type="Pfam" id="PF17109">
    <property type="entry name" value="Goodbye"/>
    <property type="match status" value="1"/>
</dbReference>
<reference evidence="4" key="1">
    <citation type="journal article" date="2022" name="New Phytol.">
        <title>Evolutionary transition to the ectomycorrhizal habit in the genomes of a hyperdiverse lineage of mushroom-forming fungi.</title>
        <authorList>
            <person name="Looney B."/>
            <person name="Miyauchi S."/>
            <person name="Morin E."/>
            <person name="Drula E."/>
            <person name="Courty P.E."/>
            <person name="Kohler A."/>
            <person name="Kuo A."/>
            <person name="LaButti K."/>
            <person name="Pangilinan J."/>
            <person name="Lipzen A."/>
            <person name="Riley R."/>
            <person name="Andreopoulos W."/>
            <person name="He G."/>
            <person name="Johnson J."/>
            <person name="Nolan M."/>
            <person name="Tritt A."/>
            <person name="Barry K.W."/>
            <person name="Grigoriev I.V."/>
            <person name="Nagy L.G."/>
            <person name="Hibbett D."/>
            <person name="Henrissat B."/>
            <person name="Matheny P.B."/>
            <person name="Labbe J."/>
            <person name="Martin F.M."/>
        </authorList>
    </citation>
    <scope>NUCLEOTIDE SEQUENCE</scope>
    <source>
        <strain evidence="4">BPL690</strain>
    </source>
</reference>
<dbReference type="InterPro" id="IPR031350">
    <property type="entry name" value="Goodbye_dom"/>
</dbReference>
<dbReference type="AlphaFoldDB" id="A0AAD4LUE9"/>
<feature type="domain" description="Fungal STAND N-terminal Goodbye" evidence="2">
    <location>
        <begin position="18"/>
        <end position="142"/>
    </location>
</feature>
<feature type="domain" description="Nephrocystin 3-like N-terminal" evidence="3">
    <location>
        <begin position="358"/>
        <end position="393"/>
    </location>
</feature>
<evidence type="ECO:0000259" key="2">
    <source>
        <dbReference type="Pfam" id="PF17109"/>
    </source>
</evidence>
<sequence>MSATQKTTAPSSNFISIFETASKEYNKLTRQDLQTHPFAAVLENCQSPDAILAIFRKQANAFDKFRKGDDRIMQWLDPIVHILFTFSATLGEGIGLPFSPGKVIFAGIGVLLAAAKDVITSHDTLANLFERIDNFLQRLKIYVGIPLTPQFTELLGKIMAQVLFILALSTKAMTQRRIKKYLKKLVGRTEVEDALQRLDTLTQEETRMGVARNLEVTHGVDRKVKVIEETAEEVDGNVKAVKEIVEDVSKDTRVVKGVVYEMDGKVKAMNEVTQTVNSNVKTITEVTDSIDTKVKAINEVVHEFGKDTKVIKEATHGVDENVKVIKEGNQSRDRLRGWLSPPNPSINHNTARDTHHGGTATWFTEGRTFSEWKMNGSLLWIRGNPGSGKSILWYVVPVVL</sequence>
<evidence type="ECO:0000256" key="1">
    <source>
        <dbReference type="ARBA" id="ARBA00022737"/>
    </source>
</evidence>
<protein>
    <recommendedName>
        <fullName evidence="6">Fungal STAND N-terminal Goodbye domain-containing protein</fullName>
    </recommendedName>
</protein>
<dbReference type="Pfam" id="PF24883">
    <property type="entry name" value="NPHP3_N"/>
    <property type="match status" value="1"/>
</dbReference>
<evidence type="ECO:0000313" key="5">
    <source>
        <dbReference type="Proteomes" id="UP001203297"/>
    </source>
</evidence>